<feature type="binding site" evidence="1">
    <location>
        <position position="58"/>
    </location>
    <ligand>
        <name>Mg(2+)</name>
        <dbReference type="ChEBI" id="CHEBI:18420"/>
        <label>2</label>
    </ligand>
</feature>
<evidence type="ECO:0000313" key="4">
    <source>
        <dbReference type="Proteomes" id="UP001596266"/>
    </source>
</evidence>
<dbReference type="HAMAP" id="MF_02128">
    <property type="entry name" value="TMP_kinase"/>
    <property type="match status" value="1"/>
</dbReference>
<dbReference type="InterPro" id="IPR016188">
    <property type="entry name" value="PurM-like_N"/>
</dbReference>
<comment type="pathway">
    <text evidence="1">Cofactor biosynthesis; thiamine diphosphate biosynthesis; thiamine diphosphate from thiamine phosphate: step 1/1.</text>
</comment>
<feature type="binding site" evidence="1">
    <location>
        <position position="43"/>
    </location>
    <ligand>
        <name>Mg(2+)</name>
        <dbReference type="ChEBI" id="CHEBI:18420"/>
        <label>4</label>
    </ligand>
</feature>
<dbReference type="PIRSF" id="PIRSF005303">
    <property type="entry name" value="Thiam_monoph_kin"/>
    <property type="match status" value="1"/>
</dbReference>
<evidence type="ECO:0000259" key="2">
    <source>
        <dbReference type="Pfam" id="PF00586"/>
    </source>
</evidence>
<accession>A0ABW1WZS0</accession>
<gene>
    <name evidence="1" type="primary">thiL</name>
    <name evidence="3" type="ORF">ACFP57_03050</name>
</gene>
<feature type="binding site" evidence="1">
    <location>
        <position position="222"/>
    </location>
    <ligand>
        <name>Mg(2+)</name>
        <dbReference type="ChEBI" id="CHEBI:18420"/>
        <label>3</label>
    </ligand>
</feature>
<keyword evidence="1" id="KW-0067">ATP-binding</keyword>
<comment type="caution">
    <text evidence="3">The sequence shown here is derived from an EMBL/GenBank/DDBJ whole genome shotgun (WGS) entry which is preliminary data.</text>
</comment>
<feature type="binding site" evidence="1">
    <location>
        <position position="58"/>
    </location>
    <ligand>
        <name>Mg(2+)</name>
        <dbReference type="ChEBI" id="CHEBI:18420"/>
        <label>1</label>
    </ligand>
</feature>
<evidence type="ECO:0000313" key="3">
    <source>
        <dbReference type="EMBL" id="MFC6395974.1"/>
    </source>
</evidence>
<dbReference type="GO" id="GO:0009030">
    <property type="term" value="F:thiamine-phosphate kinase activity"/>
    <property type="evidence" value="ECO:0007669"/>
    <property type="project" value="UniProtKB-EC"/>
</dbReference>
<feature type="binding site" evidence="1">
    <location>
        <position position="43"/>
    </location>
    <ligand>
        <name>Mg(2+)</name>
        <dbReference type="ChEBI" id="CHEBI:18420"/>
        <label>3</label>
    </ligand>
</feature>
<dbReference type="InterPro" id="IPR036921">
    <property type="entry name" value="PurM-like_N_sf"/>
</dbReference>
<dbReference type="CDD" id="cd02194">
    <property type="entry name" value="ThiL"/>
    <property type="match status" value="1"/>
</dbReference>
<feature type="binding site" evidence="1">
    <location>
        <position position="275"/>
    </location>
    <ligand>
        <name>substrate</name>
    </ligand>
</feature>
<feature type="binding site" evidence="1">
    <location>
        <position position="65"/>
    </location>
    <ligand>
        <name>substrate</name>
    </ligand>
</feature>
<proteinExistence type="inferred from homology"/>
<feature type="binding site" evidence="1">
    <location>
        <position position="224"/>
    </location>
    <ligand>
        <name>ATP</name>
        <dbReference type="ChEBI" id="CHEBI:30616"/>
    </ligand>
</feature>
<reference evidence="4" key="1">
    <citation type="journal article" date="2019" name="Int. J. Syst. Evol. Microbiol.">
        <title>The Global Catalogue of Microorganisms (GCM) 10K type strain sequencing project: providing services to taxonomists for standard genome sequencing and annotation.</title>
        <authorList>
            <consortium name="The Broad Institute Genomics Platform"/>
            <consortium name="The Broad Institute Genome Sequencing Center for Infectious Disease"/>
            <person name="Wu L."/>
            <person name="Ma J."/>
        </authorList>
    </citation>
    <scope>NUCLEOTIDE SEQUENCE [LARGE SCALE GENOMIC DNA]</scope>
    <source>
        <strain evidence="4">CGMCC 1.15277</strain>
    </source>
</reference>
<evidence type="ECO:0000256" key="1">
    <source>
        <dbReference type="HAMAP-Rule" id="MF_02128"/>
    </source>
</evidence>
<feature type="binding site" evidence="1">
    <location>
        <position position="87"/>
    </location>
    <ligand>
        <name>Mg(2+)</name>
        <dbReference type="ChEBI" id="CHEBI:18420"/>
        <label>4</label>
    </ligand>
</feature>
<comment type="similarity">
    <text evidence="1">Belongs to the thiamine-monophosphate kinase family.</text>
</comment>
<dbReference type="NCBIfam" id="TIGR01379">
    <property type="entry name" value="thiL"/>
    <property type="match status" value="1"/>
</dbReference>
<dbReference type="NCBIfam" id="NF004351">
    <property type="entry name" value="PRK05731.1-4"/>
    <property type="match status" value="1"/>
</dbReference>
<feature type="binding site" evidence="1">
    <location>
        <position position="56"/>
    </location>
    <ligand>
        <name>Mg(2+)</name>
        <dbReference type="ChEBI" id="CHEBI:18420"/>
        <label>4</label>
    </ligand>
</feature>
<protein>
    <recommendedName>
        <fullName evidence="1">Thiamine-monophosphate kinase</fullName>
        <shortName evidence="1">TMP kinase</shortName>
        <shortName evidence="1">Thiamine-phosphate kinase</shortName>
        <ecNumber evidence="1">2.7.4.16</ecNumber>
    </recommendedName>
</protein>
<dbReference type="SUPFAM" id="SSF55326">
    <property type="entry name" value="PurM N-terminal domain-like"/>
    <property type="match status" value="1"/>
</dbReference>
<keyword evidence="4" id="KW-1185">Reference proteome</keyword>
<dbReference type="PANTHER" id="PTHR30270:SF0">
    <property type="entry name" value="THIAMINE-MONOPHOSPHATE KINASE"/>
    <property type="match status" value="1"/>
</dbReference>
<comment type="caution">
    <text evidence="1">Lacks conserved residue(s) required for the propagation of feature annotation.</text>
</comment>
<feature type="domain" description="PurM-like N-terminal" evidence="2">
    <location>
        <begin position="41"/>
        <end position="151"/>
    </location>
</feature>
<feature type="binding site" evidence="1">
    <location>
        <position position="135"/>
    </location>
    <ligand>
        <name>Mg(2+)</name>
        <dbReference type="ChEBI" id="CHEBI:18420"/>
        <label>1</label>
    </ligand>
</feature>
<feature type="binding site" evidence="1">
    <location>
        <position position="225"/>
    </location>
    <ligand>
        <name>Mg(2+)</name>
        <dbReference type="ChEBI" id="CHEBI:18420"/>
        <label>5</label>
    </ligand>
</feature>
<feature type="binding site" evidence="1">
    <location>
        <position position="57"/>
    </location>
    <ligand>
        <name>Mg(2+)</name>
        <dbReference type="ChEBI" id="CHEBI:18420"/>
        <label>1</label>
    </ligand>
</feature>
<keyword evidence="1" id="KW-0784">Thiamine biosynthesis</keyword>
<feature type="binding site" evidence="1">
    <location>
        <position position="87"/>
    </location>
    <ligand>
        <name>Mg(2+)</name>
        <dbReference type="ChEBI" id="CHEBI:18420"/>
        <label>2</label>
    </ligand>
</feature>
<feature type="binding site" evidence="1">
    <location>
        <position position="322"/>
    </location>
    <ligand>
        <name>substrate</name>
    </ligand>
</feature>
<dbReference type="EMBL" id="JBHSUA010000008">
    <property type="protein sequence ID" value="MFC6395974.1"/>
    <property type="molecule type" value="Genomic_DNA"/>
</dbReference>
<name>A0ABW1WZS0_9ACTN</name>
<feature type="binding site" evidence="1">
    <location>
        <begin position="134"/>
        <end position="135"/>
    </location>
    <ligand>
        <name>ATP</name>
        <dbReference type="ChEBI" id="CHEBI:30616"/>
    </ligand>
</feature>
<keyword evidence="1" id="KW-0460">Magnesium</keyword>
<dbReference type="Pfam" id="PF00586">
    <property type="entry name" value="AIRS"/>
    <property type="match status" value="1"/>
</dbReference>
<keyword evidence="1" id="KW-0547">Nucleotide-binding</keyword>
<dbReference type="Proteomes" id="UP001596266">
    <property type="component" value="Unassembled WGS sequence"/>
</dbReference>
<comment type="catalytic activity">
    <reaction evidence="1">
        <text>thiamine phosphate + ATP = thiamine diphosphate + ADP</text>
        <dbReference type="Rhea" id="RHEA:15913"/>
        <dbReference type="ChEBI" id="CHEBI:30616"/>
        <dbReference type="ChEBI" id="CHEBI:37575"/>
        <dbReference type="ChEBI" id="CHEBI:58937"/>
        <dbReference type="ChEBI" id="CHEBI:456216"/>
        <dbReference type="EC" id="2.7.4.16"/>
    </reaction>
</comment>
<dbReference type="Gene3D" id="3.90.650.10">
    <property type="entry name" value="PurM-like C-terminal domain"/>
    <property type="match status" value="1"/>
</dbReference>
<dbReference type="Gene3D" id="3.30.1330.10">
    <property type="entry name" value="PurM-like, N-terminal domain"/>
    <property type="match status" value="1"/>
</dbReference>
<keyword evidence="1 3" id="KW-0418">Kinase</keyword>
<dbReference type="SUPFAM" id="SSF56042">
    <property type="entry name" value="PurM C-terminal domain-like"/>
    <property type="match status" value="1"/>
</dbReference>
<dbReference type="PANTHER" id="PTHR30270">
    <property type="entry name" value="THIAMINE-MONOPHOSPHATE KINASE"/>
    <property type="match status" value="1"/>
</dbReference>
<organism evidence="3 4">
    <name type="scientific">Luteococcus sanguinis</name>
    <dbReference type="NCBI Taxonomy" id="174038"/>
    <lineage>
        <taxon>Bacteria</taxon>
        <taxon>Bacillati</taxon>
        <taxon>Actinomycetota</taxon>
        <taxon>Actinomycetes</taxon>
        <taxon>Propionibacteriales</taxon>
        <taxon>Propionibacteriaceae</taxon>
        <taxon>Luteococcus</taxon>
    </lineage>
</organism>
<dbReference type="EC" id="2.7.4.16" evidence="1"/>
<dbReference type="InterPro" id="IPR006283">
    <property type="entry name" value="ThiL-like"/>
</dbReference>
<dbReference type="InterPro" id="IPR036676">
    <property type="entry name" value="PurM-like_C_sf"/>
</dbReference>
<feature type="binding site" evidence="1">
    <location>
        <position position="160"/>
    </location>
    <ligand>
        <name>ATP</name>
        <dbReference type="ChEBI" id="CHEBI:30616"/>
    </ligand>
</feature>
<keyword evidence="1 3" id="KW-0808">Transferase</keyword>
<feature type="binding site" evidence="1">
    <location>
        <position position="87"/>
    </location>
    <ligand>
        <name>Mg(2+)</name>
        <dbReference type="ChEBI" id="CHEBI:18420"/>
        <label>3</label>
    </ligand>
</feature>
<dbReference type="RefSeq" id="WP_343885954.1">
    <property type="nucleotide sequence ID" value="NZ_BAAAKI010000012.1"/>
</dbReference>
<sequence>METSTAGTAAGPTVGETGEFELISLITRDLPRPPAVSVGVGDDAAVYLVNGSAVTSTDLLVEGVHFRRDWSSAHEIGRKAVAVNVADLEAMGAVPVAMVVAFGAPADLPLQWAREFSTGLREEAATAGIALVGGDTTRAAQVTISVTVTGQTDALAPVLRSGARPGQVVAIRGRLGWAHAGLVALGRGFRSPRAAVDSQRCPQVAYGAGRQAVEHGAGAMVDVSDGLLADLGHIAQASGVMIDLDPQRIPVDEPVQAVAAATGQDPLAMVLAGGEDHALAATFDPDRVPDGWRVLGVVRETAQQERAGVLVGGRVWDGAAGWDHFPQR</sequence>
<comment type="miscellaneous">
    <text evidence="1">Reaction mechanism of ThiL seems to utilize a direct, inline transfer of the gamma-phosphate of ATP to TMP rather than a phosphorylated enzyme intermediate.</text>
</comment>
<comment type="function">
    <text evidence="1">Catalyzes the ATP-dependent phosphorylation of thiamine-monophosphate (TMP) to form thiamine-pyrophosphate (TPP), the active form of vitamin B1.</text>
</comment>
<keyword evidence="1" id="KW-0479">Metal-binding</keyword>